<feature type="transmembrane region" description="Helical" evidence="1">
    <location>
        <begin position="102"/>
        <end position="125"/>
    </location>
</feature>
<keyword evidence="1" id="KW-0812">Transmembrane</keyword>
<reference evidence="2 3" key="1">
    <citation type="journal article" date="2017" name="BMC Genomics">
        <title>Comparative genomic and phylogenomic analyses of the Bifidobacteriaceae family.</title>
        <authorList>
            <person name="Lugli G.A."/>
            <person name="Milani C."/>
            <person name="Turroni F."/>
            <person name="Duranti S."/>
            <person name="Mancabelli L."/>
            <person name="Mangifesta M."/>
            <person name="Ferrario C."/>
            <person name="Modesto M."/>
            <person name="Mattarelli P."/>
            <person name="Jiri K."/>
            <person name="van Sinderen D."/>
            <person name="Ventura M."/>
        </authorList>
    </citation>
    <scope>NUCLEOTIDE SEQUENCE [LARGE SCALE GENOMIC DNA]</scope>
    <source>
        <strain evidence="2 3">DSM 100202</strain>
    </source>
</reference>
<evidence type="ECO:0000313" key="3">
    <source>
        <dbReference type="Proteomes" id="UP000216074"/>
    </source>
</evidence>
<feature type="transmembrane region" description="Helical" evidence="1">
    <location>
        <begin position="137"/>
        <end position="155"/>
    </location>
</feature>
<proteinExistence type="predicted"/>
<feature type="transmembrane region" description="Helical" evidence="1">
    <location>
        <begin position="381"/>
        <end position="404"/>
    </location>
</feature>
<feature type="transmembrane region" description="Helical" evidence="1">
    <location>
        <begin position="184"/>
        <end position="205"/>
    </location>
</feature>
<evidence type="ECO:0000313" key="2">
    <source>
        <dbReference type="EMBL" id="OZG64909.1"/>
    </source>
</evidence>
<feature type="transmembrane region" description="Helical" evidence="1">
    <location>
        <begin position="263"/>
        <end position="283"/>
    </location>
</feature>
<feature type="transmembrane region" description="Helical" evidence="1">
    <location>
        <begin position="75"/>
        <end position="96"/>
    </location>
</feature>
<dbReference type="EMBL" id="MWWY01000017">
    <property type="protein sequence ID" value="OZG64909.1"/>
    <property type="molecule type" value="Genomic_DNA"/>
</dbReference>
<evidence type="ECO:0000256" key="1">
    <source>
        <dbReference type="SAM" id="Phobius"/>
    </source>
</evidence>
<keyword evidence="1" id="KW-1133">Transmembrane helix</keyword>
<name>A0A261G0F7_9BIFI</name>
<gene>
    <name evidence="2" type="ORF">BHAP_0801</name>
</gene>
<dbReference type="RefSeq" id="WP_143248726.1">
    <property type="nucleotide sequence ID" value="NZ_MWWY01000017.1"/>
</dbReference>
<keyword evidence="3" id="KW-1185">Reference proteome</keyword>
<sequence length="466" mass="51851">MSRHSFPSPRGTHADTSFLLCDVTDVLWYAALLFMPVDGTVFGVQMPYWSPIAPALFLAYAVCNARLSLRVLRRFPILIAFIAFMLLFSAFDWLTVGVNAVYLIRTMLSVLFAVSTLISFTVAWSIKHLPMRNAVTVLIYAYGFAFLFGVFTWIIQPNHCDVAALRNPLMAMYLRPYYVVRPQFLFAEPSYIGMHLFGVLLPMYWISRDRRLSVLIGIFAAGSLVMGAGVRIVLDSAVAGMLCLISACPWRTIINNGMRNRRLFAGVIAAGVVTAAAAIAILASQPRLQMLLSRGLFAGDTSMSARIFRSVAPLFAGIHDITHLLFGFGAGNLAAAMERGYANTLAWYQSNGGMMTQEIRELRTPLETVTNRAGNVFTMNLYTSFIAEFGLLLFVAAVVLFVRYITQHHAWNKTTICWLLLLAYLYAQFEAYAFYALPLFLWAISTHAVTIHHSGASNHTPTLGHF</sequence>
<dbReference type="AlphaFoldDB" id="A0A261G0F7"/>
<feature type="transmembrane region" description="Helical" evidence="1">
    <location>
        <begin position="236"/>
        <end position="254"/>
    </location>
</feature>
<dbReference type="OrthoDB" id="1551474at2"/>
<protein>
    <submittedName>
        <fullName evidence="2">Uncharacterized protein</fullName>
    </submittedName>
</protein>
<comment type="caution">
    <text evidence="2">The sequence shown here is derived from an EMBL/GenBank/DDBJ whole genome shotgun (WGS) entry which is preliminary data.</text>
</comment>
<dbReference type="Proteomes" id="UP000216074">
    <property type="component" value="Unassembled WGS sequence"/>
</dbReference>
<keyword evidence="1" id="KW-0472">Membrane</keyword>
<organism evidence="2 3">
    <name type="scientific">Bifidobacterium hapali</name>
    <dbReference type="NCBI Taxonomy" id="1630172"/>
    <lineage>
        <taxon>Bacteria</taxon>
        <taxon>Bacillati</taxon>
        <taxon>Actinomycetota</taxon>
        <taxon>Actinomycetes</taxon>
        <taxon>Bifidobacteriales</taxon>
        <taxon>Bifidobacteriaceae</taxon>
        <taxon>Bifidobacterium</taxon>
    </lineage>
</organism>
<accession>A0A261G0F7</accession>
<feature type="transmembrane region" description="Helical" evidence="1">
    <location>
        <begin position="212"/>
        <end position="230"/>
    </location>
</feature>
<feature type="transmembrane region" description="Helical" evidence="1">
    <location>
        <begin position="46"/>
        <end position="63"/>
    </location>
</feature>
<feature type="transmembrane region" description="Helical" evidence="1">
    <location>
        <begin position="416"/>
        <end position="435"/>
    </location>
</feature>